<organism evidence="2 3">
    <name type="scientific">Chloropicon primus</name>
    <dbReference type="NCBI Taxonomy" id="1764295"/>
    <lineage>
        <taxon>Eukaryota</taxon>
        <taxon>Viridiplantae</taxon>
        <taxon>Chlorophyta</taxon>
        <taxon>Chloropicophyceae</taxon>
        <taxon>Chloropicales</taxon>
        <taxon>Chloropicaceae</taxon>
        <taxon>Chloropicon</taxon>
    </lineage>
</organism>
<keyword evidence="1" id="KW-0812">Transmembrane</keyword>
<keyword evidence="1" id="KW-1133">Transmembrane helix</keyword>
<evidence type="ECO:0000313" key="2">
    <source>
        <dbReference type="EMBL" id="QDZ18989.1"/>
    </source>
</evidence>
<name>A0A5B8MEY8_9CHLO</name>
<feature type="transmembrane region" description="Helical" evidence="1">
    <location>
        <begin position="5"/>
        <end position="24"/>
    </location>
</feature>
<dbReference type="OrthoDB" id="331948at2759"/>
<gene>
    <name evidence="2" type="ORF">A3770_02p15070</name>
</gene>
<accession>A0A5B8MEY8</accession>
<dbReference type="Proteomes" id="UP000316726">
    <property type="component" value="Chromosome 2"/>
</dbReference>
<evidence type="ECO:0000256" key="1">
    <source>
        <dbReference type="SAM" id="Phobius"/>
    </source>
</evidence>
<protein>
    <submittedName>
        <fullName evidence="2">Uncharacterized protein</fullName>
    </submittedName>
</protein>
<feature type="transmembrane region" description="Helical" evidence="1">
    <location>
        <begin position="36"/>
        <end position="57"/>
    </location>
</feature>
<reference evidence="2 3" key="1">
    <citation type="submission" date="2018-07" db="EMBL/GenBank/DDBJ databases">
        <title>The complete nuclear genome of the prasinophyte Chloropicon primus (CCMP1205).</title>
        <authorList>
            <person name="Pombert J.-F."/>
            <person name="Otis C."/>
            <person name="Turmel M."/>
            <person name="Lemieux C."/>
        </authorList>
    </citation>
    <scope>NUCLEOTIDE SEQUENCE [LARGE SCALE GENOMIC DNA]</scope>
    <source>
        <strain evidence="2 3">CCMP1205</strain>
    </source>
</reference>
<evidence type="ECO:0000313" key="3">
    <source>
        <dbReference type="Proteomes" id="UP000316726"/>
    </source>
</evidence>
<proteinExistence type="predicted"/>
<sequence>MILVVLGLVALSYYPIVVTIYGPAMFDQNISPVKEVAAIFVVSSFHVLVSCFFEYCFTRRCKSTDDADSSV</sequence>
<dbReference type="EMBL" id="CP031035">
    <property type="protein sequence ID" value="QDZ18989.1"/>
    <property type="molecule type" value="Genomic_DNA"/>
</dbReference>
<keyword evidence="3" id="KW-1185">Reference proteome</keyword>
<keyword evidence="1" id="KW-0472">Membrane</keyword>
<dbReference type="AlphaFoldDB" id="A0A5B8MEY8"/>